<protein>
    <submittedName>
        <fullName evidence="1">Uncharacterized protein</fullName>
    </submittedName>
</protein>
<dbReference type="Proteomes" id="UP000828941">
    <property type="component" value="Chromosome 12"/>
</dbReference>
<dbReference type="EMBL" id="CM039437">
    <property type="protein sequence ID" value="KAI4307008.1"/>
    <property type="molecule type" value="Genomic_DNA"/>
</dbReference>
<evidence type="ECO:0000313" key="1">
    <source>
        <dbReference type="EMBL" id="KAI4307008.1"/>
    </source>
</evidence>
<evidence type="ECO:0000313" key="2">
    <source>
        <dbReference type="Proteomes" id="UP000828941"/>
    </source>
</evidence>
<sequence length="109" mass="12300">MDATEKFPDNRKAKNSQRDKNRVSFSASLPSDVSDTFADSFCAVKFSANPFMDIRESILEMILNVGVNSWEEMEELVYCYVALNPPQLHDIIAEAFVSLFCPLCKQGLI</sequence>
<keyword evidence="2" id="KW-1185">Reference proteome</keyword>
<proteinExistence type="predicted"/>
<accession>A0ACB9LBR3</accession>
<comment type="caution">
    <text evidence="1">The sequence shown here is derived from an EMBL/GenBank/DDBJ whole genome shotgun (WGS) entry which is preliminary data.</text>
</comment>
<name>A0ACB9LBR3_BAUVA</name>
<organism evidence="1 2">
    <name type="scientific">Bauhinia variegata</name>
    <name type="common">Purple orchid tree</name>
    <name type="synonym">Phanera variegata</name>
    <dbReference type="NCBI Taxonomy" id="167791"/>
    <lineage>
        <taxon>Eukaryota</taxon>
        <taxon>Viridiplantae</taxon>
        <taxon>Streptophyta</taxon>
        <taxon>Embryophyta</taxon>
        <taxon>Tracheophyta</taxon>
        <taxon>Spermatophyta</taxon>
        <taxon>Magnoliopsida</taxon>
        <taxon>eudicotyledons</taxon>
        <taxon>Gunneridae</taxon>
        <taxon>Pentapetalae</taxon>
        <taxon>rosids</taxon>
        <taxon>fabids</taxon>
        <taxon>Fabales</taxon>
        <taxon>Fabaceae</taxon>
        <taxon>Cercidoideae</taxon>
        <taxon>Cercideae</taxon>
        <taxon>Bauhiniinae</taxon>
        <taxon>Bauhinia</taxon>
    </lineage>
</organism>
<gene>
    <name evidence="1" type="ORF">L6164_030243</name>
</gene>
<reference evidence="1 2" key="1">
    <citation type="journal article" date="2022" name="DNA Res.">
        <title>Chromosomal-level genome assembly of the orchid tree Bauhinia variegata (Leguminosae; Cercidoideae) supports the allotetraploid origin hypothesis of Bauhinia.</title>
        <authorList>
            <person name="Zhong Y."/>
            <person name="Chen Y."/>
            <person name="Zheng D."/>
            <person name="Pang J."/>
            <person name="Liu Y."/>
            <person name="Luo S."/>
            <person name="Meng S."/>
            <person name="Qian L."/>
            <person name="Wei D."/>
            <person name="Dai S."/>
            <person name="Zhou R."/>
        </authorList>
    </citation>
    <scope>NUCLEOTIDE SEQUENCE [LARGE SCALE GENOMIC DNA]</scope>
    <source>
        <strain evidence="1">BV-YZ2020</strain>
    </source>
</reference>